<evidence type="ECO:0000313" key="1">
    <source>
        <dbReference type="EMBL" id="MDI3235487.1"/>
    </source>
</evidence>
<reference evidence="1 2" key="1">
    <citation type="submission" date="2023-04" db="EMBL/GenBank/DDBJ databases">
        <title>Antarctic isolates genomes.</title>
        <authorList>
            <person name="Dimov S.G."/>
        </authorList>
    </citation>
    <scope>NUCLEOTIDE SEQUENCE [LARGE SCALE GENOMIC DNA]</scope>
    <source>
        <strain evidence="1 2">AL19</strain>
    </source>
</reference>
<dbReference type="RefSeq" id="WP_282356604.1">
    <property type="nucleotide sequence ID" value="NZ_JASBQV010000016.1"/>
</dbReference>
<proteinExistence type="predicted"/>
<dbReference type="EMBL" id="JASBQV010000016">
    <property type="protein sequence ID" value="MDI3235487.1"/>
    <property type="molecule type" value="Genomic_DNA"/>
</dbReference>
<protein>
    <submittedName>
        <fullName evidence="1">Uncharacterized protein</fullName>
    </submittedName>
</protein>
<keyword evidence="2" id="KW-1185">Reference proteome</keyword>
<comment type="caution">
    <text evidence="1">The sequence shown here is derived from an EMBL/GenBank/DDBJ whole genome shotgun (WGS) entry which is preliminary data.</text>
</comment>
<evidence type="ECO:0000313" key="2">
    <source>
        <dbReference type="Proteomes" id="UP001243286"/>
    </source>
</evidence>
<sequence>MSDGNYETLLLTSAFYEKELRLVGSSDGWDYSTHPKWFLETTPYVPELEELFEQTVSSDDLVRCFEQLQTQKRPLKVSVTYPAGD</sequence>
<dbReference type="Proteomes" id="UP001243286">
    <property type="component" value="Unassembled WGS sequence"/>
</dbReference>
<organism evidence="1 2">
    <name type="scientific">Exiguobacterium antarcticum</name>
    <dbReference type="NCBI Taxonomy" id="132920"/>
    <lineage>
        <taxon>Bacteria</taxon>
        <taxon>Bacillati</taxon>
        <taxon>Bacillota</taxon>
        <taxon>Bacilli</taxon>
        <taxon>Bacillales</taxon>
        <taxon>Bacillales Family XII. Incertae Sedis</taxon>
        <taxon>Exiguobacterium</taxon>
    </lineage>
</organism>
<accession>A0ABT6R3G0</accession>
<name>A0ABT6R3G0_9BACL</name>
<gene>
    <name evidence="1" type="ORF">QK289_10750</name>
</gene>